<dbReference type="NCBIfam" id="NF001109">
    <property type="entry name" value="PRK00136.1"/>
    <property type="match status" value="1"/>
</dbReference>
<dbReference type="HAMAP" id="MF_01302_B">
    <property type="entry name" value="Ribosomal_uS8_B"/>
    <property type="match status" value="1"/>
</dbReference>
<keyword evidence="2 5" id="KW-0689">Ribosomal protein</keyword>
<name>A0A955KVS7_9BACT</name>
<dbReference type="Gene3D" id="3.30.1490.10">
    <property type="match status" value="1"/>
</dbReference>
<dbReference type="AlphaFoldDB" id="A0A955KVS7"/>
<comment type="caution">
    <text evidence="7">The sequence shown here is derived from an EMBL/GenBank/DDBJ whole genome shotgun (WGS) entry which is preliminary data.</text>
</comment>
<evidence type="ECO:0000313" key="7">
    <source>
        <dbReference type="EMBL" id="MCA9375244.1"/>
    </source>
</evidence>
<dbReference type="EMBL" id="JAGQLM010000124">
    <property type="protein sequence ID" value="MCA9375244.1"/>
    <property type="molecule type" value="Genomic_DNA"/>
</dbReference>
<comment type="subunit">
    <text evidence="5">Part of the 30S ribosomal subunit. Contacts proteins S5 and S12.</text>
</comment>
<dbReference type="GO" id="GO:0019843">
    <property type="term" value="F:rRNA binding"/>
    <property type="evidence" value="ECO:0007669"/>
    <property type="project" value="UniProtKB-UniRule"/>
</dbReference>
<comment type="similarity">
    <text evidence="1 5 6">Belongs to the universal ribosomal protein uS8 family.</text>
</comment>
<evidence type="ECO:0000256" key="2">
    <source>
        <dbReference type="ARBA" id="ARBA00022980"/>
    </source>
</evidence>
<dbReference type="GO" id="GO:0005737">
    <property type="term" value="C:cytoplasm"/>
    <property type="evidence" value="ECO:0007669"/>
    <property type="project" value="UniProtKB-ARBA"/>
</dbReference>
<organism evidence="7 8">
    <name type="scientific">Candidatus Dojkabacteria bacterium</name>
    <dbReference type="NCBI Taxonomy" id="2099670"/>
    <lineage>
        <taxon>Bacteria</taxon>
        <taxon>Candidatus Dojkabacteria</taxon>
    </lineage>
</organism>
<dbReference type="GO" id="GO:1990904">
    <property type="term" value="C:ribonucleoprotein complex"/>
    <property type="evidence" value="ECO:0007669"/>
    <property type="project" value="UniProtKB-KW"/>
</dbReference>
<evidence type="ECO:0000256" key="1">
    <source>
        <dbReference type="ARBA" id="ARBA00006471"/>
    </source>
</evidence>
<dbReference type="PANTHER" id="PTHR11758">
    <property type="entry name" value="40S RIBOSOMAL PROTEIN S15A"/>
    <property type="match status" value="1"/>
</dbReference>
<proteinExistence type="inferred from homology"/>
<dbReference type="InterPro" id="IPR000630">
    <property type="entry name" value="Ribosomal_uS8"/>
</dbReference>
<evidence type="ECO:0000256" key="4">
    <source>
        <dbReference type="ARBA" id="ARBA00035258"/>
    </source>
</evidence>
<dbReference type="GO" id="GO:0005840">
    <property type="term" value="C:ribosome"/>
    <property type="evidence" value="ECO:0007669"/>
    <property type="project" value="UniProtKB-KW"/>
</dbReference>
<dbReference type="SUPFAM" id="SSF56047">
    <property type="entry name" value="Ribosomal protein S8"/>
    <property type="match status" value="1"/>
</dbReference>
<comment type="function">
    <text evidence="5">One of the primary rRNA binding proteins, it binds directly to 16S rRNA central domain where it helps coordinate assembly of the platform of the 30S subunit.</text>
</comment>
<evidence type="ECO:0000256" key="5">
    <source>
        <dbReference type="HAMAP-Rule" id="MF_01302"/>
    </source>
</evidence>
<dbReference type="GO" id="GO:0003735">
    <property type="term" value="F:structural constituent of ribosome"/>
    <property type="evidence" value="ECO:0007669"/>
    <property type="project" value="InterPro"/>
</dbReference>
<keyword evidence="5" id="KW-0694">RNA-binding</keyword>
<dbReference type="PROSITE" id="PS00053">
    <property type="entry name" value="RIBOSOMAL_S8"/>
    <property type="match status" value="1"/>
</dbReference>
<dbReference type="FunFam" id="3.30.1490.10:FF:000001">
    <property type="entry name" value="30S ribosomal protein S8"/>
    <property type="match status" value="1"/>
</dbReference>
<evidence type="ECO:0000256" key="3">
    <source>
        <dbReference type="ARBA" id="ARBA00023274"/>
    </source>
</evidence>
<keyword evidence="5" id="KW-0699">rRNA-binding</keyword>
<evidence type="ECO:0000313" key="8">
    <source>
        <dbReference type="Proteomes" id="UP000748332"/>
    </source>
</evidence>
<protein>
    <recommendedName>
        <fullName evidence="4 5">Small ribosomal subunit protein uS8</fullName>
    </recommendedName>
</protein>
<dbReference type="InterPro" id="IPR047863">
    <property type="entry name" value="Ribosomal_uS8_CS"/>
</dbReference>
<reference evidence="7" key="2">
    <citation type="journal article" date="2021" name="Microbiome">
        <title>Successional dynamics and alternative stable states in a saline activated sludge microbial community over 9 years.</title>
        <authorList>
            <person name="Wang Y."/>
            <person name="Ye J."/>
            <person name="Ju F."/>
            <person name="Liu L."/>
            <person name="Boyd J.A."/>
            <person name="Deng Y."/>
            <person name="Parks D.H."/>
            <person name="Jiang X."/>
            <person name="Yin X."/>
            <person name="Woodcroft B.J."/>
            <person name="Tyson G.W."/>
            <person name="Hugenholtz P."/>
            <person name="Polz M.F."/>
            <person name="Zhang T."/>
        </authorList>
    </citation>
    <scope>NUCLEOTIDE SEQUENCE</scope>
    <source>
        <strain evidence="7">HKST-UBA16</strain>
    </source>
</reference>
<gene>
    <name evidence="5 7" type="primary">rpsH</name>
    <name evidence="7" type="ORF">KC622_02860</name>
</gene>
<dbReference type="InterPro" id="IPR035987">
    <property type="entry name" value="Ribosomal_uS8_sf"/>
</dbReference>
<sequence length="126" mass="13907">MVTDIIADTLTRIKNSSERNHETVDLLTSKMVLAVLEILKQEGFIKEFSIEDGKAVAELAYDDKNPVIHKVEKVSTPGQRVYVSTKEILPVLNGRGISIISTSQGLMTGAMAKSKRLGGEYICNIW</sequence>
<dbReference type="Pfam" id="PF00410">
    <property type="entry name" value="Ribosomal_S8"/>
    <property type="match status" value="1"/>
</dbReference>
<dbReference type="GO" id="GO:0006412">
    <property type="term" value="P:translation"/>
    <property type="evidence" value="ECO:0007669"/>
    <property type="project" value="UniProtKB-UniRule"/>
</dbReference>
<evidence type="ECO:0000256" key="6">
    <source>
        <dbReference type="RuleBase" id="RU003660"/>
    </source>
</evidence>
<keyword evidence="3 5" id="KW-0687">Ribonucleoprotein</keyword>
<reference evidence="7" key="1">
    <citation type="submission" date="2020-04" db="EMBL/GenBank/DDBJ databases">
        <authorList>
            <person name="Zhang T."/>
        </authorList>
    </citation>
    <scope>NUCLEOTIDE SEQUENCE</scope>
    <source>
        <strain evidence="7">HKST-UBA16</strain>
    </source>
</reference>
<dbReference type="Proteomes" id="UP000748332">
    <property type="component" value="Unassembled WGS sequence"/>
</dbReference>
<accession>A0A955KVS7</accession>
<dbReference type="Gene3D" id="3.30.1370.30">
    <property type="match status" value="1"/>
</dbReference>